<gene>
    <name evidence="2" type="ORF">EZS28_039826</name>
</gene>
<proteinExistence type="predicted"/>
<feature type="compositionally biased region" description="Basic residues" evidence="1">
    <location>
        <begin position="87"/>
        <end position="102"/>
    </location>
</feature>
<protein>
    <submittedName>
        <fullName evidence="2">Uncharacterized protein</fullName>
    </submittedName>
</protein>
<feature type="compositionally biased region" description="Polar residues" evidence="1">
    <location>
        <begin position="52"/>
        <end position="61"/>
    </location>
</feature>
<feature type="compositionally biased region" description="Polar residues" evidence="1">
    <location>
        <begin position="28"/>
        <end position="43"/>
    </location>
</feature>
<dbReference type="EMBL" id="SNRW01021389">
    <property type="protein sequence ID" value="KAA6364648.1"/>
    <property type="molecule type" value="Genomic_DNA"/>
</dbReference>
<evidence type="ECO:0000313" key="3">
    <source>
        <dbReference type="Proteomes" id="UP000324800"/>
    </source>
</evidence>
<organism evidence="2 3">
    <name type="scientific">Streblomastix strix</name>
    <dbReference type="NCBI Taxonomy" id="222440"/>
    <lineage>
        <taxon>Eukaryota</taxon>
        <taxon>Metamonada</taxon>
        <taxon>Preaxostyla</taxon>
        <taxon>Oxymonadida</taxon>
        <taxon>Streblomastigidae</taxon>
        <taxon>Streblomastix</taxon>
    </lineage>
</organism>
<feature type="region of interest" description="Disordered" evidence="1">
    <location>
        <begin position="79"/>
        <end position="102"/>
    </location>
</feature>
<comment type="caution">
    <text evidence="2">The sequence shown here is derived from an EMBL/GenBank/DDBJ whole genome shotgun (WGS) entry which is preliminary data.</text>
</comment>
<evidence type="ECO:0000313" key="2">
    <source>
        <dbReference type="EMBL" id="KAA6364648.1"/>
    </source>
</evidence>
<evidence type="ECO:0000256" key="1">
    <source>
        <dbReference type="SAM" id="MobiDB-lite"/>
    </source>
</evidence>
<sequence length="102" mass="11853">MHVLLFIYYDDTAAIILLHAKVFEEENTQSQNYSKGDNMSQASDPLILNADPASSNINNYKPRTNERLYAENLDQPIAIQNISQKSSNRKKKRKKKEERRLQ</sequence>
<feature type="region of interest" description="Disordered" evidence="1">
    <location>
        <begin position="28"/>
        <end position="61"/>
    </location>
</feature>
<accession>A0A5J4U2U4</accession>
<dbReference type="AlphaFoldDB" id="A0A5J4U2U4"/>
<name>A0A5J4U2U4_9EUKA</name>
<dbReference type="Proteomes" id="UP000324800">
    <property type="component" value="Unassembled WGS sequence"/>
</dbReference>
<reference evidence="2 3" key="1">
    <citation type="submission" date="2019-03" db="EMBL/GenBank/DDBJ databases">
        <title>Single cell metagenomics reveals metabolic interactions within the superorganism composed of flagellate Streblomastix strix and complex community of Bacteroidetes bacteria on its surface.</title>
        <authorList>
            <person name="Treitli S.C."/>
            <person name="Kolisko M."/>
            <person name="Husnik F."/>
            <person name="Keeling P."/>
            <person name="Hampl V."/>
        </authorList>
    </citation>
    <scope>NUCLEOTIDE SEQUENCE [LARGE SCALE GENOMIC DNA]</scope>
    <source>
        <strain evidence="2">ST1C</strain>
    </source>
</reference>